<protein>
    <submittedName>
        <fullName evidence="6">Uncharacterized protein</fullName>
    </submittedName>
</protein>
<evidence type="ECO:0000256" key="4">
    <source>
        <dbReference type="SAM" id="MobiDB-lite"/>
    </source>
</evidence>
<dbReference type="GO" id="GO:0016740">
    <property type="term" value="F:transferase activity"/>
    <property type="evidence" value="ECO:0007669"/>
    <property type="project" value="UniProtKB-KW"/>
</dbReference>
<keyword evidence="5" id="KW-0472">Membrane</keyword>
<evidence type="ECO:0000256" key="2">
    <source>
        <dbReference type="ARBA" id="ARBA00023253"/>
    </source>
</evidence>
<feature type="region of interest" description="Disordered" evidence="4">
    <location>
        <begin position="87"/>
        <end position="117"/>
    </location>
</feature>
<proteinExistence type="predicted"/>
<evidence type="ECO:0000313" key="6">
    <source>
        <dbReference type="EMBL" id="KAF9546914.1"/>
    </source>
</evidence>
<keyword evidence="7" id="KW-1185">Reference proteome</keyword>
<dbReference type="GO" id="GO:0006004">
    <property type="term" value="P:fucose metabolic process"/>
    <property type="evidence" value="ECO:0007669"/>
    <property type="project" value="UniProtKB-KW"/>
</dbReference>
<feature type="compositionally biased region" description="Polar residues" evidence="4">
    <location>
        <begin position="87"/>
        <end position="98"/>
    </location>
</feature>
<feature type="region of interest" description="Disordered" evidence="4">
    <location>
        <begin position="1"/>
        <end position="43"/>
    </location>
</feature>
<feature type="compositionally biased region" description="Low complexity" evidence="4">
    <location>
        <begin position="18"/>
        <end position="28"/>
    </location>
</feature>
<dbReference type="CDD" id="cd11296">
    <property type="entry name" value="O-FucT_like"/>
    <property type="match status" value="1"/>
</dbReference>
<organism evidence="6 7">
    <name type="scientific">Mortierella hygrophila</name>
    <dbReference type="NCBI Taxonomy" id="979708"/>
    <lineage>
        <taxon>Eukaryota</taxon>
        <taxon>Fungi</taxon>
        <taxon>Fungi incertae sedis</taxon>
        <taxon>Mucoromycota</taxon>
        <taxon>Mortierellomycotina</taxon>
        <taxon>Mortierellomycetes</taxon>
        <taxon>Mortierellales</taxon>
        <taxon>Mortierellaceae</taxon>
        <taxon>Mortierella</taxon>
    </lineage>
</organism>
<dbReference type="AlphaFoldDB" id="A0A9P6K589"/>
<keyword evidence="5" id="KW-1133">Transmembrane helix</keyword>
<keyword evidence="1" id="KW-0808">Transferase</keyword>
<accession>A0A9P6K589</accession>
<dbReference type="Gene3D" id="3.40.50.11350">
    <property type="match status" value="1"/>
</dbReference>
<comment type="caution">
    <text evidence="6">The sequence shown here is derived from an EMBL/GenBank/DDBJ whole genome shotgun (WGS) entry which is preliminary data.</text>
</comment>
<keyword evidence="3" id="KW-0119">Carbohydrate metabolism</keyword>
<evidence type="ECO:0000256" key="1">
    <source>
        <dbReference type="ARBA" id="ARBA00022679"/>
    </source>
</evidence>
<dbReference type="Proteomes" id="UP000723463">
    <property type="component" value="Unassembled WGS sequence"/>
</dbReference>
<evidence type="ECO:0000256" key="3">
    <source>
        <dbReference type="ARBA" id="ARBA00023277"/>
    </source>
</evidence>
<sequence>MAPSSSQATAPLLPQFNPSSPSTSPSVSDRSHRRASSSVDLQTMKQSRLTLARIMLLICISFMLMALVHIHYTNSIYRHKEEEYASSRETANHSNEPIYTNDDHDNKDPAPHKIEPSFTTVDTTLATTYTYSNGTRTKEFKPAFYQSAAPAQEEMGSFLKTLETRTWWPAPHREEVAARGLPATNKFFSYLPMGGGNNQFTSLQRAALLAKDLGRTLIIPPISPNSHIKVWAGPRYSEFYDLESFSAQSGIPILEWHDVKQTPENPPSSLTHHWNNFGEDFPCVANGGIGVENDHLYDHFRTQFLMNFKSIAPAEDTTKGKAVDYSFARDVLLKDRQDQSATDTMWKCLSCPYFLNGPDLNDRAWKEIGLHMKFNAKVEAMADEILDTLLPRPTASATRRHPEFIIVHLRRGDIVTKCKPGQDEKDCLVQIEEIAEKVDEIEKQRRTKALAGTTEQNADVVFERLPVLVTTNEKRPKELEKLEKLGWIMLDHGDAEKDEQGQVKPSTTKKLGTMTSLGPFYPPMLDAVLLTRGDYLIGMSNSRMSQLATQRGAAWYGHSTRLL</sequence>
<feature type="compositionally biased region" description="Basic and acidic residues" evidence="4">
    <location>
        <begin position="101"/>
        <end position="115"/>
    </location>
</feature>
<dbReference type="EMBL" id="JAAAXW010000049">
    <property type="protein sequence ID" value="KAF9546914.1"/>
    <property type="molecule type" value="Genomic_DNA"/>
</dbReference>
<dbReference type="InterPro" id="IPR019378">
    <property type="entry name" value="GDP-Fuc_O-FucTrfase"/>
</dbReference>
<evidence type="ECO:0000256" key="5">
    <source>
        <dbReference type="SAM" id="Phobius"/>
    </source>
</evidence>
<keyword evidence="5" id="KW-0812">Transmembrane</keyword>
<evidence type="ECO:0000313" key="7">
    <source>
        <dbReference type="Proteomes" id="UP000723463"/>
    </source>
</evidence>
<keyword evidence="2" id="KW-0294">Fucose metabolism</keyword>
<reference evidence="6" key="1">
    <citation type="journal article" date="2020" name="Fungal Divers.">
        <title>Resolving the Mortierellaceae phylogeny through synthesis of multi-gene phylogenetics and phylogenomics.</title>
        <authorList>
            <person name="Vandepol N."/>
            <person name="Liber J."/>
            <person name="Desiro A."/>
            <person name="Na H."/>
            <person name="Kennedy M."/>
            <person name="Barry K."/>
            <person name="Grigoriev I.V."/>
            <person name="Miller A.N."/>
            <person name="O'Donnell K."/>
            <person name="Stajich J.E."/>
            <person name="Bonito G."/>
        </authorList>
    </citation>
    <scope>NUCLEOTIDE SEQUENCE</scope>
    <source>
        <strain evidence="6">NRRL 2591</strain>
    </source>
</reference>
<name>A0A9P6K589_9FUNG</name>
<feature type="transmembrane region" description="Helical" evidence="5">
    <location>
        <begin position="54"/>
        <end position="72"/>
    </location>
</feature>
<gene>
    <name evidence="6" type="ORF">EC957_009079</name>
</gene>
<dbReference type="Pfam" id="PF10250">
    <property type="entry name" value="O-FucT"/>
    <property type="match status" value="1"/>
</dbReference>